<dbReference type="GO" id="GO:0035498">
    <property type="term" value="P:carnosine metabolic process"/>
    <property type="evidence" value="ECO:0007669"/>
    <property type="project" value="TreeGrafter"/>
</dbReference>
<evidence type="ECO:0000313" key="7">
    <source>
        <dbReference type="Proteomes" id="UP000054843"/>
    </source>
</evidence>
<proteinExistence type="inferred from homology"/>
<comment type="similarity">
    <text evidence="1">Belongs to the carnosine N-methyltransferase family.</text>
</comment>
<protein>
    <recommendedName>
        <fullName evidence="2">carnosine N-methyltransferase</fullName>
        <ecNumber evidence="2">2.1.1.22</ecNumber>
    </recommendedName>
</protein>
<dbReference type="GO" id="GO:0032259">
    <property type="term" value="P:methylation"/>
    <property type="evidence" value="ECO:0007669"/>
    <property type="project" value="UniProtKB-KW"/>
</dbReference>
<keyword evidence="4" id="KW-0808">Transferase</keyword>
<dbReference type="EMBL" id="JYDO01000205">
    <property type="protein sequence ID" value="KRZ67207.1"/>
    <property type="molecule type" value="Genomic_DNA"/>
</dbReference>
<dbReference type="STRING" id="268474.A0A0V1M659"/>
<gene>
    <name evidence="6" type="ORF">T10_6254</name>
</gene>
<dbReference type="AlphaFoldDB" id="A0A0V1M659"/>
<name>A0A0V1M659_9BILA</name>
<reference evidence="6 7" key="1">
    <citation type="submission" date="2015-01" db="EMBL/GenBank/DDBJ databases">
        <title>Evolution of Trichinella species and genotypes.</title>
        <authorList>
            <person name="Korhonen P.K."/>
            <person name="Edoardo P."/>
            <person name="Giuseppe L.R."/>
            <person name="Gasser R.B."/>
        </authorList>
    </citation>
    <scope>NUCLEOTIDE SEQUENCE [LARGE SCALE GENOMIC DNA]</scope>
    <source>
        <strain evidence="6">ISS1980</strain>
    </source>
</reference>
<dbReference type="Pfam" id="PF07942">
    <property type="entry name" value="CARME"/>
    <property type="match status" value="1"/>
</dbReference>
<keyword evidence="7" id="KW-1185">Reference proteome</keyword>
<dbReference type="EC" id="2.1.1.22" evidence="2"/>
<keyword evidence="3" id="KW-0489">Methyltransferase</keyword>
<dbReference type="SUPFAM" id="SSF53335">
    <property type="entry name" value="S-adenosyl-L-methionine-dependent methyltransferases"/>
    <property type="match status" value="1"/>
</dbReference>
<keyword evidence="5" id="KW-0949">S-adenosyl-L-methionine</keyword>
<evidence type="ECO:0000256" key="5">
    <source>
        <dbReference type="ARBA" id="ARBA00022691"/>
    </source>
</evidence>
<evidence type="ECO:0000313" key="6">
    <source>
        <dbReference type="EMBL" id="KRZ67207.1"/>
    </source>
</evidence>
<dbReference type="Proteomes" id="UP000054843">
    <property type="component" value="Unassembled WGS sequence"/>
</dbReference>
<dbReference type="PANTHER" id="PTHR12303">
    <property type="entry name" value="CARNOSINE N-METHYLTRANSFERASE"/>
    <property type="match status" value="1"/>
</dbReference>
<sequence>MDYMCSSWKRLKFSVCGIDSKNCHEFNLLIGNYHHYERYRTASAFSFYLLLNLLAKVPEYLAKNWISHFRRTHAIGQLQALRKEKFARPCYCRTGILVSFGLTATNIHITCYSVRISCSTAALFENSIQCIHGSPSVPEDEIVAVQFPDIEPQSQFSGGEMSMVARDFFPTNSWDSVCTVFFIDTTANVINYVESIYDILKPGGCWLNFSQTALSPLNCRMIFCNEQLDVPVSYAQHSGAIASYHYNCV</sequence>
<dbReference type="GO" id="GO:0005634">
    <property type="term" value="C:nucleus"/>
    <property type="evidence" value="ECO:0007669"/>
    <property type="project" value="TreeGrafter"/>
</dbReference>
<dbReference type="PANTHER" id="PTHR12303:SF6">
    <property type="entry name" value="CARNOSINE N-METHYLTRANSFERASE"/>
    <property type="match status" value="1"/>
</dbReference>
<evidence type="ECO:0000256" key="3">
    <source>
        <dbReference type="ARBA" id="ARBA00022603"/>
    </source>
</evidence>
<dbReference type="SMART" id="SM01296">
    <property type="entry name" value="N2227"/>
    <property type="match status" value="1"/>
</dbReference>
<accession>A0A0V1M659</accession>
<dbReference type="OrthoDB" id="978at2759"/>
<evidence type="ECO:0000256" key="2">
    <source>
        <dbReference type="ARBA" id="ARBA00012003"/>
    </source>
</evidence>
<organism evidence="6 7">
    <name type="scientific">Trichinella papuae</name>
    <dbReference type="NCBI Taxonomy" id="268474"/>
    <lineage>
        <taxon>Eukaryota</taxon>
        <taxon>Metazoa</taxon>
        <taxon>Ecdysozoa</taxon>
        <taxon>Nematoda</taxon>
        <taxon>Enoplea</taxon>
        <taxon>Dorylaimia</taxon>
        <taxon>Trichinellida</taxon>
        <taxon>Trichinellidae</taxon>
        <taxon>Trichinella</taxon>
    </lineage>
</organism>
<comment type="caution">
    <text evidence="6">The sequence shown here is derived from an EMBL/GenBank/DDBJ whole genome shotgun (WGS) entry which is preliminary data.</text>
</comment>
<dbReference type="InterPro" id="IPR029063">
    <property type="entry name" value="SAM-dependent_MTases_sf"/>
</dbReference>
<dbReference type="GO" id="GO:0030735">
    <property type="term" value="F:carnosine N-methyltransferase activity"/>
    <property type="evidence" value="ECO:0007669"/>
    <property type="project" value="UniProtKB-EC"/>
</dbReference>
<evidence type="ECO:0000256" key="4">
    <source>
        <dbReference type="ARBA" id="ARBA00022679"/>
    </source>
</evidence>
<dbReference type="InterPro" id="IPR012901">
    <property type="entry name" value="CARME"/>
</dbReference>
<dbReference type="GO" id="GO:0005829">
    <property type="term" value="C:cytosol"/>
    <property type="evidence" value="ECO:0007669"/>
    <property type="project" value="TreeGrafter"/>
</dbReference>
<evidence type="ECO:0000256" key="1">
    <source>
        <dbReference type="ARBA" id="ARBA00010086"/>
    </source>
</evidence>